<evidence type="ECO:0000259" key="2">
    <source>
        <dbReference type="SMART" id="SM00507"/>
    </source>
</evidence>
<evidence type="ECO:0000256" key="1">
    <source>
        <dbReference type="SAM" id="MobiDB-lite"/>
    </source>
</evidence>
<dbReference type="SMART" id="SM00507">
    <property type="entry name" value="HNHc"/>
    <property type="match status" value="1"/>
</dbReference>
<dbReference type="EMBL" id="SNYO01000015">
    <property type="protein sequence ID" value="TDQ46673.1"/>
    <property type="molecule type" value="Genomic_DNA"/>
</dbReference>
<feature type="region of interest" description="Disordered" evidence="1">
    <location>
        <begin position="411"/>
        <end position="435"/>
    </location>
</feature>
<reference evidence="3 4" key="1">
    <citation type="submission" date="2019-03" db="EMBL/GenBank/DDBJ databases">
        <title>Genomic Encyclopedia of Type Strains, Phase IV (KMG-IV): sequencing the most valuable type-strain genomes for metagenomic binning, comparative biology and taxonomic classification.</title>
        <authorList>
            <person name="Goeker M."/>
        </authorList>
    </citation>
    <scope>NUCLEOTIDE SEQUENCE [LARGE SCALE GENOMIC DNA]</scope>
    <source>
        <strain evidence="3 4">DSM 45775</strain>
    </source>
</reference>
<accession>A0A4R6UMM9</accession>
<dbReference type="AlphaFoldDB" id="A0A4R6UMM9"/>
<feature type="compositionally biased region" description="Pro residues" evidence="1">
    <location>
        <begin position="659"/>
        <end position="669"/>
    </location>
</feature>
<comment type="caution">
    <text evidence="3">The sequence shown here is derived from an EMBL/GenBank/DDBJ whole genome shotgun (WGS) entry which is preliminary data.</text>
</comment>
<feature type="compositionally biased region" description="Pro residues" evidence="1">
    <location>
        <begin position="590"/>
        <end position="602"/>
    </location>
</feature>
<dbReference type="Proteomes" id="UP000295705">
    <property type="component" value="Unassembled WGS sequence"/>
</dbReference>
<feature type="region of interest" description="Disordered" evidence="1">
    <location>
        <begin position="476"/>
        <end position="496"/>
    </location>
</feature>
<dbReference type="InterPro" id="IPR003870">
    <property type="entry name" value="DUF222"/>
</dbReference>
<gene>
    <name evidence="3" type="ORF">EV188_11547</name>
</gene>
<dbReference type="CDD" id="cd00085">
    <property type="entry name" value="HNHc"/>
    <property type="match status" value="1"/>
</dbReference>
<dbReference type="OrthoDB" id="4413566at2"/>
<sequence length="669" mass="72612">MSIDDRAAGTPVPLAVLDALELSGLDGVEVIDHARACFRARNQATARFLTALHEAGRAVDGQKGRPALLDEFSGDEAAAALGWSRAMASRWLDLADDLLRRLPEVHAAMRGGELDDTKARVISDWTRDLADDHAHHVCAVVLPEAPALPVAALIERIQQVATALDPQWAERRERTAEKQARVLSSRNPSGTANVCGYDLPMERTAVGMARLEALAAALRRRGVPVKIGTLRAHVYMALFDGTAVGLDDDALLDLLATELGPDDTDDNGPSDDGPDDDGPDDDGPDDDGPEDGPSDGPDDDEPGDDGSRNDSGPDAVPPPEKLDGGDDPSGRDTGLEPAGRSGVRDGTVEVRVRLTTALGLDDLPAQLPGWGTVIAPTARNLLERYRHGEWRVVLTDPDGRLEHLLLARRRPLAGPDTRPPGIGRPPVPRRHQRRGRTGPAIVELQVPTTLLAALHPNDHPGWASLLRELQARLPGLAATPRGPDDHVHPADARHRRPSAEIDRWVRARDGTCIAPACGRPAHSTDLDHTLDHGRGGPSLSRNLGALCRHHHRAKHDAGWRITQPEPGRFHITTRAGARYDTRPRRILEPLPTPRPAATPRPLPAHEQHHDDPDTDPAEHDDLVRSLEPRRPRARRAESPAPRTDAQRASLRRRRDEPLTPTPDPDPPPF</sequence>
<feature type="compositionally biased region" description="Basic and acidic residues" evidence="1">
    <location>
        <begin position="603"/>
        <end position="637"/>
    </location>
</feature>
<keyword evidence="4" id="KW-1185">Reference proteome</keyword>
<feature type="domain" description="HNH nuclease" evidence="2">
    <location>
        <begin position="500"/>
        <end position="552"/>
    </location>
</feature>
<name>A0A4R6UMM9_9PSEU</name>
<feature type="compositionally biased region" description="Basic and acidic residues" evidence="1">
    <location>
        <begin position="320"/>
        <end position="334"/>
    </location>
</feature>
<evidence type="ECO:0000313" key="3">
    <source>
        <dbReference type="EMBL" id="TDQ46673.1"/>
    </source>
</evidence>
<dbReference type="Pfam" id="PF02720">
    <property type="entry name" value="DUF222"/>
    <property type="match status" value="1"/>
</dbReference>
<organism evidence="3 4">
    <name type="scientific">Actinomycetospora succinea</name>
    <dbReference type="NCBI Taxonomy" id="663603"/>
    <lineage>
        <taxon>Bacteria</taxon>
        <taxon>Bacillati</taxon>
        <taxon>Actinomycetota</taxon>
        <taxon>Actinomycetes</taxon>
        <taxon>Pseudonocardiales</taxon>
        <taxon>Pseudonocardiaceae</taxon>
        <taxon>Actinomycetospora</taxon>
    </lineage>
</organism>
<feature type="compositionally biased region" description="Basic and acidic residues" evidence="1">
    <location>
        <begin position="577"/>
        <end position="587"/>
    </location>
</feature>
<dbReference type="Gene3D" id="1.10.30.50">
    <property type="match status" value="1"/>
</dbReference>
<evidence type="ECO:0000313" key="4">
    <source>
        <dbReference type="Proteomes" id="UP000295705"/>
    </source>
</evidence>
<feature type="compositionally biased region" description="Basic and acidic residues" evidence="1">
    <location>
        <begin position="482"/>
        <end position="496"/>
    </location>
</feature>
<proteinExistence type="predicted"/>
<feature type="region of interest" description="Disordered" evidence="1">
    <location>
        <begin position="562"/>
        <end position="669"/>
    </location>
</feature>
<dbReference type="InterPro" id="IPR003615">
    <property type="entry name" value="HNH_nuc"/>
</dbReference>
<feature type="compositionally biased region" description="Acidic residues" evidence="1">
    <location>
        <begin position="260"/>
        <end position="304"/>
    </location>
</feature>
<dbReference type="RefSeq" id="WP_133830042.1">
    <property type="nucleotide sequence ID" value="NZ_BAABHR010000070.1"/>
</dbReference>
<protein>
    <submittedName>
        <fullName evidence="3">Uncharacterized protein DUF222</fullName>
    </submittedName>
</protein>
<feature type="region of interest" description="Disordered" evidence="1">
    <location>
        <begin position="258"/>
        <end position="347"/>
    </location>
</feature>